<keyword evidence="3" id="KW-0804">Transcription</keyword>
<protein>
    <submittedName>
        <fullName evidence="5">GntR family transcriptional regulator</fullName>
    </submittedName>
</protein>
<dbReference type="STRING" id="1348632.GCA_001591745_00104"/>
<evidence type="ECO:0000256" key="3">
    <source>
        <dbReference type="ARBA" id="ARBA00023163"/>
    </source>
</evidence>
<dbReference type="CDD" id="cd07377">
    <property type="entry name" value="WHTH_GntR"/>
    <property type="match status" value="1"/>
</dbReference>
<organism evidence="5 6">
    <name type="scientific">Pseudolactococcus plantarum</name>
    <dbReference type="NCBI Taxonomy" id="1365"/>
    <lineage>
        <taxon>Bacteria</taxon>
        <taxon>Bacillati</taxon>
        <taxon>Bacillota</taxon>
        <taxon>Bacilli</taxon>
        <taxon>Lactobacillales</taxon>
        <taxon>Streptococcaceae</taxon>
        <taxon>Pseudolactococcus</taxon>
    </lineage>
</organism>
<evidence type="ECO:0000313" key="5">
    <source>
        <dbReference type="EMBL" id="PCS08295.1"/>
    </source>
</evidence>
<keyword evidence="1" id="KW-0805">Transcription regulation</keyword>
<gene>
    <name evidence="5" type="ORF">RU87_GL000118</name>
</gene>
<dbReference type="Proteomes" id="UP000242246">
    <property type="component" value="Unassembled WGS sequence"/>
</dbReference>
<name>A0A2A5S494_9LACT</name>
<dbReference type="RefSeq" id="WP_068159732.1">
    <property type="nucleotide sequence ID" value="NZ_JXJX01000001.1"/>
</dbReference>
<proteinExistence type="predicted"/>
<dbReference type="GO" id="GO:0003700">
    <property type="term" value="F:DNA-binding transcription factor activity"/>
    <property type="evidence" value="ECO:0007669"/>
    <property type="project" value="InterPro"/>
</dbReference>
<evidence type="ECO:0000256" key="2">
    <source>
        <dbReference type="ARBA" id="ARBA00023125"/>
    </source>
</evidence>
<dbReference type="SMART" id="SM00345">
    <property type="entry name" value="HTH_GNTR"/>
    <property type="match status" value="1"/>
</dbReference>
<dbReference type="Pfam" id="PF00392">
    <property type="entry name" value="GntR"/>
    <property type="match status" value="1"/>
</dbReference>
<dbReference type="GO" id="GO:0003677">
    <property type="term" value="F:DNA binding"/>
    <property type="evidence" value="ECO:0007669"/>
    <property type="project" value="UniProtKB-KW"/>
</dbReference>
<keyword evidence="6" id="KW-1185">Reference proteome</keyword>
<sequence length="120" mass="13572">MKFDESSHLPLFEQVAQQIEAAILSDAFPEASQIPSTTEISKQFQINPATVLKGMNLLVDKAIIEKKRGIGVFVKQGAKKIIQEEKRTYFFNQEISQLIEEAKRLDITLSELITKIESGY</sequence>
<dbReference type="Gene3D" id="1.10.10.10">
    <property type="entry name" value="Winged helix-like DNA-binding domain superfamily/Winged helix DNA-binding domain"/>
    <property type="match status" value="1"/>
</dbReference>
<evidence type="ECO:0000256" key="1">
    <source>
        <dbReference type="ARBA" id="ARBA00023015"/>
    </source>
</evidence>
<reference evidence="5 6" key="1">
    <citation type="submission" date="2014-12" db="EMBL/GenBank/DDBJ databases">
        <title>Draft genome sequences of 10 type strains of Lactococcus.</title>
        <authorList>
            <person name="Sun Z."/>
            <person name="Zhong Z."/>
            <person name="Liu W."/>
            <person name="Zhang W."/>
            <person name="Zhang H."/>
        </authorList>
    </citation>
    <scope>NUCLEOTIDE SEQUENCE [LARGE SCALE GENOMIC DNA]</scope>
    <source>
        <strain evidence="5 6">DSM 20686</strain>
    </source>
</reference>
<dbReference type="AlphaFoldDB" id="A0A2A5S494"/>
<dbReference type="SUPFAM" id="SSF46785">
    <property type="entry name" value="Winged helix' DNA-binding domain"/>
    <property type="match status" value="1"/>
</dbReference>
<accession>A0A2A5S494</accession>
<keyword evidence="2" id="KW-0238">DNA-binding</keyword>
<comment type="caution">
    <text evidence="5">The sequence shown here is derived from an EMBL/GenBank/DDBJ whole genome shotgun (WGS) entry which is preliminary data.</text>
</comment>
<dbReference type="OrthoDB" id="162505at2"/>
<dbReference type="EMBL" id="JXJX01000001">
    <property type="protein sequence ID" value="PCS08295.1"/>
    <property type="molecule type" value="Genomic_DNA"/>
</dbReference>
<dbReference type="InterPro" id="IPR000524">
    <property type="entry name" value="Tscrpt_reg_HTH_GntR"/>
</dbReference>
<dbReference type="InterPro" id="IPR036390">
    <property type="entry name" value="WH_DNA-bd_sf"/>
</dbReference>
<dbReference type="PANTHER" id="PTHR38445">
    <property type="entry name" value="HTH-TYPE TRANSCRIPTIONAL REPRESSOR YTRA"/>
    <property type="match status" value="1"/>
</dbReference>
<dbReference type="PANTHER" id="PTHR38445:SF10">
    <property type="entry name" value="GNTR-FAMILY TRANSCRIPTIONAL REGULATOR"/>
    <property type="match status" value="1"/>
</dbReference>
<dbReference type="PROSITE" id="PS50949">
    <property type="entry name" value="HTH_GNTR"/>
    <property type="match status" value="1"/>
</dbReference>
<evidence type="ECO:0000259" key="4">
    <source>
        <dbReference type="PROSITE" id="PS50949"/>
    </source>
</evidence>
<dbReference type="InterPro" id="IPR036388">
    <property type="entry name" value="WH-like_DNA-bd_sf"/>
</dbReference>
<feature type="domain" description="HTH gntR-type" evidence="4">
    <location>
        <begin position="9"/>
        <end position="77"/>
    </location>
</feature>
<evidence type="ECO:0000313" key="6">
    <source>
        <dbReference type="Proteomes" id="UP000242246"/>
    </source>
</evidence>